<name>A0ABX7FZZ5_9GAMM</name>
<evidence type="ECO:0000256" key="2">
    <source>
        <dbReference type="SAM" id="Coils"/>
    </source>
</evidence>
<dbReference type="Pfam" id="PF01973">
    <property type="entry name" value="MptE-like"/>
    <property type="match status" value="1"/>
</dbReference>
<feature type="coiled-coil region" evidence="2">
    <location>
        <begin position="482"/>
        <end position="509"/>
    </location>
</feature>
<keyword evidence="5" id="KW-1185">Reference proteome</keyword>
<dbReference type="PANTHER" id="PTHR41786:SF1">
    <property type="entry name" value="6-HYDROXYMETHYLPTERIN DIPHOSPHOKINASE MPTE-LIKE DOMAIN-CONTAINING PROTEIN"/>
    <property type="match status" value="1"/>
</dbReference>
<dbReference type="RefSeq" id="WP_203324328.1">
    <property type="nucleotide sequence ID" value="NZ_CP069213.1"/>
</dbReference>
<keyword evidence="2" id="KW-0175">Coiled coil</keyword>
<dbReference type="InterPro" id="IPR002826">
    <property type="entry name" value="MptE-like"/>
</dbReference>
<sequence length="826" mass="93775">MSIESSVTPFFSVTRFGEAYLPSVNRKLFDHQTSNKLFERKYPNLFTKENHLYVIVGTDSGLLANYVLEHKLPKGSRYLFVELESVMALMNIEIPEDRADRVQVHSLATFCDVIEQDPLPVYFIKKATRTYKSQGTKFAYITEYISLNSKVEEIMEQQTFFHSDALNQKMFIKRQLENVADNLVPAKVLSNSFPGKDCVILAGGPSLDDILPWVINHQEELVIFAVSRICRQLCSIGLIPDIVVSVDPYEASFDVSKEMLKLPESVLFINSNHTESRLLSNWHGPSAYLGTYLPWNNEENDSNISTAGPTVTNATIRVAAAMGFKQILLVGTDLCYSSNGDTHAKGSLEAAAGPNMGIIGEWVDTYNGSKAETSIQMVLAQEELACEVEHLQKGQRIFNLSANAAIVKGIEHRPTSNIQLSGTVDKHSVITNLTQPLQNKERIQKLLSARHQIKLAYKSLKKIQNGSFEALKINNTIKENNSKNNEAKYSSLLEQIDNIEQKLSNHHRSIYQLIKFFGYAEFSQFLTPTDSNEWQEQDLIFMTDSYYKAVHSTSKQLAPLISCALQKVNLRLEELSNSANSKVLFCNWSKFQEYGRAIIWQKSNMNTLSRQEQQHVQLMIEKYNELINQKSDYSKRIDISHSLLDQVERKILLLHNTHNDFGLSQLAAILKNKSAKDKEAGRLYRLADCFYHQLKGEHSLALGTLLKLDESQLTEREFKEMASLGLKVQKPEISLLALNKLIEYSDEYYPLYASVLKLTGQYQNAAETYLEYLNKYPGDVVTWIKFGQFMVEAGERDMAINAFHQAEQADPGNAVAKHYLSELYHQ</sequence>
<dbReference type="EMBL" id="CP069213">
    <property type="protein sequence ID" value="QRH00614.1"/>
    <property type="molecule type" value="Genomic_DNA"/>
</dbReference>
<keyword evidence="1" id="KW-0802">TPR repeat</keyword>
<reference evidence="4 5" key="1">
    <citation type="journal article" date="2012" name="Antonie Van Leeuwenhoek">
        <title>Shewanella litorisediminis sp. nov., a gammaproteobacterium isolated from a tidal flat sediment.</title>
        <authorList>
            <person name="Lee M.H."/>
            <person name="Yoon J.H."/>
        </authorList>
    </citation>
    <scope>NUCLEOTIDE SEQUENCE [LARGE SCALE GENOMIC DNA]</scope>
    <source>
        <strain evidence="4 5">SMK1-12</strain>
    </source>
</reference>
<dbReference type="InterPro" id="IPR019734">
    <property type="entry name" value="TPR_rpt"/>
</dbReference>
<dbReference type="SUPFAM" id="SSF48452">
    <property type="entry name" value="TPR-like"/>
    <property type="match status" value="1"/>
</dbReference>
<accession>A0ABX7FZZ5</accession>
<evidence type="ECO:0000313" key="4">
    <source>
        <dbReference type="EMBL" id="QRH00614.1"/>
    </source>
</evidence>
<evidence type="ECO:0000313" key="5">
    <source>
        <dbReference type="Proteomes" id="UP000596252"/>
    </source>
</evidence>
<dbReference type="PROSITE" id="PS50005">
    <property type="entry name" value="TPR"/>
    <property type="match status" value="1"/>
</dbReference>
<organism evidence="4 5">
    <name type="scientific">Shewanella litorisediminis</name>
    <dbReference type="NCBI Taxonomy" id="1173586"/>
    <lineage>
        <taxon>Bacteria</taxon>
        <taxon>Pseudomonadati</taxon>
        <taxon>Pseudomonadota</taxon>
        <taxon>Gammaproteobacteria</taxon>
        <taxon>Alteromonadales</taxon>
        <taxon>Shewanellaceae</taxon>
        <taxon>Shewanella</taxon>
    </lineage>
</organism>
<dbReference type="Proteomes" id="UP000596252">
    <property type="component" value="Chromosome"/>
</dbReference>
<feature type="repeat" description="TPR" evidence="1">
    <location>
        <begin position="780"/>
        <end position="813"/>
    </location>
</feature>
<gene>
    <name evidence="4" type="ORF">JQC75_12065</name>
</gene>
<dbReference type="PANTHER" id="PTHR41786">
    <property type="entry name" value="MOTILITY ACCESSORY FACTOR MAF"/>
    <property type="match status" value="1"/>
</dbReference>
<protein>
    <submittedName>
        <fullName evidence="4">DUF115 domain-containing protein</fullName>
    </submittedName>
</protein>
<dbReference type="InterPro" id="IPR011990">
    <property type="entry name" value="TPR-like_helical_dom_sf"/>
</dbReference>
<dbReference type="Gene3D" id="1.25.40.10">
    <property type="entry name" value="Tetratricopeptide repeat domain"/>
    <property type="match status" value="1"/>
</dbReference>
<evidence type="ECO:0000259" key="3">
    <source>
        <dbReference type="Pfam" id="PF01973"/>
    </source>
</evidence>
<proteinExistence type="predicted"/>
<feature type="domain" description="6-hydroxymethylpterin diphosphokinase MptE-like" evidence="3">
    <location>
        <begin position="173"/>
        <end position="338"/>
    </location>
</feature>
<evidence type="ECO:0000256" key="1">
    <source>
        <dbReference type="PROSITE-ProRule" id="PRU00339"/>
    </source>
</evidence>